<accession>A0A9D1WC37</accession>
<reference evidence="3" key="2">
    <citation type="submission" date="2021-04" db="EMBL/GenBank/DDBJ databases">
        <authorList>
            <person name="Gilroy R."/>
        </authorList>
    </citation>
    <scope>NUCLEOTIDE SEQUENCE</scope>
    <source>
        <strain evidence="3">USASDec5-558</strain>
    </source>
</reference>
<keyword evidence="1" id="KW-0732">Signal</keyword>
<dbReference type="EMBL" id="DXEV01000025">
    <property type="protein sequence ID" value="HIX56067.1"/>
    <property type="molecule type" value="Genomic_DNA"/>
</dbReference>
<dbReference type="AlphaFoldDB" id="A0A9D1WC37"/>
<name>A0A9D1WC37_9GAMM</name>
<protein>
    <submittedName>
        <fullName evidence="3">DUF1311 domain-containing protein</fullName>
    </submittedName>
</protein>
<dbReference type="Gene3D" id="1.20.1270.180">
    <property type="match status" value="1"/>
</dbReference>
<comment type="caution">
    <text evidence="3">The sequence shown here is derived from an EMBL/GenBank/DDBJ whole genome shotgun (WGS) entry which is preliminary data.</text>
</comment>
<sequence length="151" mass="16575">MGQFLAWKKGLALAALLVSASLTAPAWAEEDELSPTYTQCMINSDGSTGSIMACLQEAYDYWDAELNANYKAAQNYCNLYKEDEGAEAAQDCLNKLKTAQRNWLKYRDGMAKVSSFTSANRGGSMESIDVLYNQVLIVRAQALLIAPPSLE</sequence>
<feature type="signal peptide" evidence="1">
    <location>
        <begin position="1"/>
        <end position="28"/>
    </location>
</feature>
<evidence type="ECO:0000313" key="4">
    <source>
        <dbReference type="Proteomes" id="UP000886829"/>
    </source>
</evidence>
<feature type="domain" description="Lysozyme inhibitor LprI-like N-terminal" evidence="2">
    <location>
        <begin position="40"/>
        <end position="128"/>
    </location>
</feature>
<organism evidence="3 4">
    <name type="scientific">Candidatus Anaerobiospirillum pullistercoris</name>
    <dbReference type="NCBI Taxonomy" id="2838452"/>
    <lineage>
        <taxon>Bacteria</taxon>
        <taxon>Pseudomonadati</taxon>
        <taxon>Pseudomonadota</taxon>
        <taxon>Gammaproteobacteria</taxon>
        <taxon>Aeromonadales</taxon>
        <taxon>Succinivibrionaceae</taxon>
        <taxon>Anaerobiospirillum</taxon>
    </lineage>
</organism>
<evidence type="ECO:0000259" key="2">
    <source>
        <dbReference type="Pfam" id="PF07007"/>
    </source>
</evidence>
<proteinExistence type="predicted"/>
<dbReference type="Proteomes" id="UP000886829">
    <property type="component" value="Unassembled WGS sequence"/>
</dbReference>
<dbReference type="Pfam" id="PF07007">
    <property type="entry name" value="LprI"/>
    <property type="match status" value="1"/>
</dbReference>
<feature type="chain" id="PRO_5039196529" evidence="1">
    <location>
        <begin position="29"/>
        <end position="151"/>
    </location>
</feature>
<evidence type="ECO:0000313" key="3">
    <source>
        <dbReference type="EMBL" id="HIX56067.1"/>
    </source>
</evidence>
<evidence type="ECO:0000256" key="1">
    <source>
        <dbReference type="SAM" id="SignalP"/>
    </source>
</evidence>
<gene>
    <name evidence="3" type="ORF">H9850_01170</name>
</gene>
<reference evidence="3" key="1">
    <citation type="journal article" date="2021" name="PeerJ">
        <title>Extensive microbial diversity within the chicken gut microbiome revealed by metagenomics and culture.</title>
        <authorList>
            <person name="Gilroy R."/>
            <person name="Ravi A."/>
            <person name="Getino M."/>
            <person name="Pursley I."/>
            <person name="Horton D.L."/>
            <person name="Alikhan N.F."/>
            <person name="Baker D."/>
            <person name="Gharbi K."/>
            <person name="Hall N."/>
            <person name="Watson M."/>
            <person name="Adriaenssens E.M."/>
            <person name="Foster-Nyarko E."/>
            <person name="Jarju S."/>
            <person name="Secka A."/>
            <person name="Antonio M."/>
            <person name="Oren A."/>
            <person name="Chaudhuri R.R."/>
            <person name="La Ragione R."/>
            <person name="Hildebrand F."/>
            <person name="Pallen M.J."/>
        </authorList>
    </citation>
    <scope>NUCLEOTIDE SEQUENCE</scope>
    <source>
        <strain evidence="3">USASDec5-558</strain>
    </source>
</reference>
<dbReference type="InterPro" id="IPR009739">
    <property type="entry name" value="LprI-like_N"/>
</dbReference>